<keyword evidence="1" id="KW-0472">Membrane</keyword>
<dbReference type="EMBL" id="JAAGLU010000023">
    <property type="protein sequence ID" value="NEC89294.1"/>
    <property type="molecule type" value="Genomic_DNA"/>
</dbReference>
<organism evidence="2">
    <name type="scientific">Streptomyces sp. SID12501</name>
    <dbReference type="NCBI Taxonomy" id="2706042"/>
    <lineage>
        <taxon>Bacteria</taxon>
        <taxon>Bacillati</taxon>
        <taxon>Actinomycetota</taxon>
        <taxon>Actinomycetes</taxon>
        <taxon>Kitasatosporales</taxon>
        <taxon>Streptomycetaceae</taxon>
        <taxon>Streptomyces</taxon>
    </lineage>
</organism>
<dbReference type="RefSeq" id="WP_164318050.1">
    <property type="nucleotide sequence ID" value="NZ_JAAGLU010000023.1"/>
</dbReference>
<evidence type="ECO:0000313" key="2">
    <source>
        <dbReference type="EMBL" id="NEC89294.1"/>
    </source>
</evidence>
<reference evidence="2" key="1">
    <citation type="submission" date="2020-01" db="EMBL/GenBank/DDBJ databases">
        <title>Insect and environment-associated Actinomycetes.</title>
        <authorList>
            <person name="Currrie C."/>
            <person name="Chevrette M."/>
            <person name="Carlson C."/>
            <person name="Stubbendieck R."/>
            <person name="Wendt-Pienkowski E."/>
        </authorList>
    </citation>
    <scope>NUCLEOTIDE SEQUENCE</scope>
    <source>
        <strain evidence="2">SID12501</strain>
    </source>
</reference>
<name>A0A6B3BYG5_9ACTN</name>
<keyword evidence="1" id="KW-1133">Transmembrane helix</keyword>
<keyword evidence="1" id="KW-0812">Transmembrane</keyword>
<accession>A0A6B3BYG5</accession>
<sequence length="54" mass="5739">MELMFDNSSRAADIGFNTVIGVGVFMLATAVPMVRGPAAIQTRLARTLLTDRAA</sequence>
<feature type="transmembrane region" description="Helical" evidence="1">
    <location>
        <begin position="14"/>
        <end position="34"/>
    </location>
</feature>
<comment type="caution">
    <text evidence="2">The sequence shown here is derived from an EMBL/GenBank/DDBJ whole genome shotgun (WGS) entry which is preliminary data.</text>
</comment>
<dbReference type="AlphaFoldDB" id="A0A6B3BYG5"/>
<gene>
    <name evidence="2" type="ORF">G3I71_26570</name>
</gene>
<proteinExistence type="predicted"/>
<evidence type="ECO:0000256" key="1">
    <source>
        <dbReference type="SAM" id="Phobius"/>
    </source>
</evidence>
<protein>
    <submittedName>
        <fullName evidence="2">Uncharacterized protein</fullName>
    </submittedName>
</protein>